<evidence type="ECO:0000313" key="1">
    <source>
        <dbReference type="EMBL" id="MFL0252602.1"/>
    </source>
</evidence>
<organism evidence="1 2">
    <name type="scientific">Clostridium neuense</name>
    <dbReference type="NCBI Taxonomy" id="1728934"/>
    <lineage>
        <taxon>Bacteria</taxon>
        <taxon>Bacillati</taxon>
        <taxon>Bacillota</taxon>
        <taxon>Clostridia</taxon>
        <taxon>Eubacteriales</taxon>
        <taxon>Clostridiaceae</taxon>
        <taxon>Clostridium</taxon>
    </lineage>
</organism>
<name>A0ABW8TJT9_9CLOT</name>
<accession>A0ABW8TJT9</accession>
<dbReference type="RefSeq" id="WP_406789255.1">
    <property type="nucleotide sequence ID" value="NZ_JBJIAA010000018.1"/>
</dbReference>
<dbReference type="Pfam" id="PF11185">
    <property type="entry name" value="DUF2971"/>
    <property type="match status" value="1"/>
</dbReference>
<dbReference type="Proteomes" id="UP001623592">
    <property type="component" value="Unassembled WGS sequence"/>
</dbReference>
<proteinExistence type="predicted"/>
<dbReference type="InterPro" id="IPR021352">
    <property type="entry name" value="DUF2971"/>
</dbReference>
<reference evidence="1 2" key="1">
    <citation type="submission" date="2024-11" db="EMBL/GenBank/DDBJ databases">
        <authorList>
            <person name="Heng Y.C."/>
            <person name="Lim A.C.H."/>
            <person name="Lee J.K.Y."/>
            <person name="Kittelmann S."/>
        </authorList>
    </citation>
    <scope>NUCLEOTIDE SEQUENCE [LARGE SCALE GENOMIC DNA]</scope>
    <source>
        <strain evidence="1 2">WILCCON 0114</strain>
    </source>
</reference>
<protein>
    <submittedName>
        <fullName evidence="1">DUF2971 domain-containing protein</fullName>
    </submittedName>
</protein>
<keyword evidence="2" id="KW-1185">Reference proteome</keyword>
<evidence type="ECO:0000313" key="2">
    <source>
        <dbReference type="Proteomes" id="UP001623592"/>
    </source>
</evidence>
<sequence length="336" mass="40146">MSDGNYNRAFNICLFYLKNLQDINKGDNFIYHYTSPEGLKSIIENCSLWFSDYQFLNDKSELTYFKDIFITQLNNNKEKFNKNYFYTVINNYFNDDDFFNKIKDYLISFDKNKNKAYSLGNEGYNYYIASFSTCSDELSMWNYYSKTYISDGYNLKINCKKLLGNVKKQVSDFSNKYIESKDSSGELAKRTVYYGKVNYESDNQKNIAINILNEYFEISLKVDQEYFETYILQFIRELFLVFSFYQKSDKFQNESEYRIVLQLPKSVSQYSSPEETLKMQFPIKNGCFSPKLEMKFDTWKNVIELIRIGPKNKTDFEELGRRNFIDYNDLKEVKIK</sequence>
<comment type="caution">
    <text evidence="1">The sequence shown here is derived from an EMBL/GenBank/DDBJ whole genome shotgun (WGS) entry which is preliminary data.</text>
</comment>
<gene>
    <name evidence="1" type="ORF">ACJDT4_19495</name>
</gene>
<dbReference type="EMBL" id="JBJIAA010000018">
    <property type="protein sequence ID" value="MFL0252602.1"/>
    <property type="molecule type" value="Genomic_DNA"/>
</dbReference>